<dbReference type="SUPFAM" id="SSF48452">
    <property type="entry name" value="TPR-like"/>
    <property type="match status" value="1"/>
</dbReference>
<evidence type="ECO:0000256" key="3">
    <source>
        <dbReference type="ARBA" id="ARBA00022737"/>
    </source>
</evidence>
<feature type="domain" description="EF-hand" evidence="6">
    <location>
        <begin position="297"/>
        <end position="322"/>
    </location>
</feature>
<dbReference type="EMBL" id="CAJNJA010051053">
    <property type="protein sequence ID" value="CAE7843370.1"/>
    <property type="molecule type" value="Genomic_DNA"/>
</dbReference>
<protein>
    <recommendedName>
        <fullName evidence="6">EF-hand domain-containing protein</fullName>
    </recommendedName>
</protein>
<dbReference type="InterPro" id="IPR018247">
    <property type="entry name" value="EF_Hand_1_Ca_BS"/>
</dbReference>
<comment type="subcellular location">
    <subcellularLocation>
        <location evidence="1">Cytoplasm</location>
    </subcellularLocation>
</comment>
<dbReference type="Gene3D" id="1.25.40.10">
    <property type="entry name" value="Tetratricopeptide repeat domain"/>
    <property type="match status" value="1"/>
</dbReference>
<evidence type="ECO:0000256" key="4">
    <source>
        <dbReference type="ARBA" id="ARBA00022803"/>
    </source>
</evidence>
<evidence type="ECO:0000256" key="5">
    <source>
        <dbReference type="ARBA" id="ARBA00022837"/>
    </source>
</evidence>
<dbReference type="GO" id="GO:0005737">
    <property type="term" value="C:cytoplasm"/>
    <property type="evidence" value="ECO:0007669"/>
    <property type="project" value="UniProtKB-SubCell"/>
</dbReference>
<dbReference type="CDD" id="cd00051">
    <property type="entry name" value="EFh"/>
    <property type="match status" value="1"/>
</dbReference>
<reference evidence="7" key="1">
    <citation type="submission" date="2021-02" db="EMBL/GenBank/DDBJ databases">
        <authorList>
            <person name="Dougan E. K."/>
            <person name="Rhodes N."/>
            <person name="Thang M."/>
            <person name="Chan C."/>
        </authorList>
    </citation>
    <scope>NUCLEOTIDE SEQUENCE</scope>
</reference>
<feature type="non-terminal residue" evidence="7">
    <location>
        <position position="433"/>
    </location>
</feature>
<dbReference type="Gene3D" id="1.10.238.10">
    <property type="entry name" value="EF-hand"/>
    <property type="match status" value="1"/>
</dbReference>
<gene>
    <name evidence="7" type="ORF">SNEC2469_LOCUS25714</name>
</gene>
<dbReference type="Proteomes" id="UP000601435">
    <property type="component" value="Unassembled WGS sequence"/>
</dbReference>
<dbReference type="PROSITE" id="PS00018">
    <property type="entry name" value="EF_HAND_1"/>
    <property type="match status" value="1"/>
</dbReference>
<evidence type="ECO:0000313" key="7">
    <source>
        <dbReference type="EMBL" id="CAE7843370.1"/>
    </source>
</evidence>
<dbReference type="GO" id="GO:0005509">
    <property type="term" value="F:calcium ion binding"/>
    <property type="evidence" value="ECO:0007669"/>
    <property type="project" value="InterPro"/>
</dbReference>
<keyword evidence="2" id="KW-0963">Cytoplasm</keyword>
<accession>A0A812ZWH2</accession>
<dbReference type="SUPFAM" id="SSF47473">
    <property type="entry name" value="EF-hand"/>
    <property type="match status" value="1"/>
</dbReference>
<evidence type="ECO:0000256" key="2">
    <source>
        <dbReference type="ARBA" id="ARBA00022490"/>
    </source>
</evidence>
<name>A0A812ZWH2_9DINO</name>
<keyword evidence="8" id="KW-1185">Reference proteome</keyword>
<dbReference type="InterPro" id="IPR002048">
    <property type="entry name" value="EF_hand_dom"/>
</dbReference>
<dbReference type="InterPro" id="IPR002151">
    <property type="entry name" value="Kinesin_light"/>
</dbReference>
<dbReference type="OrthoDB" id="422189at2759"/>
<dbReference type="PANTHER" id="PTHR45783">
    <property type="entry name" value="KINESIN LIGHT CHAIN"/>
    <property type="match status" value="1"/>
</dbReference>
<dbReference type="GO" id="GO:0019894">
    <property type="term" value="F:kinesin binding"/>
    <property type="evidence" value="ECO:0007669"/>
    <property type="project" value="TreeGrafter"/>
</dbReference>
<dbReference type="PANTHER" id="PTHR45783:SF3">
    <property type="entry name" value="KINESIN LIGHT CHAIN"/>
    <property type="match status" value="1"/>
</dbReference>
<dbReference type="InterPro" id="IPR011992">
    <property type="entry name" value="EF-hand-dom_pair"/>
</dbReference>
<proteinExistence type="predicted"/>
<comment type="caution">
    <text evidence="7">The sequence shown here is derived from an EMBL/GenBank/DDBJ whole genome shotgun (WGS) entry which is preliminary data.</text>
</comment>
<dbReference type="PROSITE" id="PS50222">
    <property type="entry name" value="EF_HAND_2"/>
    <property type="match status" value="2"/>
</dbReference>
<dbReference type="GO" id="GO:0007018">
    <property type="term" value="P:microtubule-based movement"/>
    <property type="evidence" value="ECO:0007669"/>
    <property type="project" value="TreeGrafter"/>
</dbReference>
<dbReference type="GO" id="GO:0005871">
    <property type="term" value="C:kinesin complex"/>
    <property type="evidence" value="ECO:0007669"/>
    <property type="project" value="InterPro"/>
</dbReference>
<evidence type="ECO:0000256" key="1">
    <source>
        <dbReference type="ARBA" id="ARBA00004496"/>
    </source>
</evidence>
<evidence type="ECO:0000259" key="6">
    <source>
        <dbReference type="PROSITE" id="PS50222"/>
    </source>
</evidence>
<sequence>KREEAASLSRTSLRLMRKRAGEKHPDTLVAASNLAVLLQEDGRYEESAQVAKRTLDVQQRLLGPQHPDVLCTVNSLAAALHLQGKHAEAIEYQKEMLEIRRRTVGMENLETLVAAHNLAGMLQQRGCYEEAPIEAFFVFAGDLQRETLEVLTRRMGPRHPDTMTVKRADEALKFFAVLAKIACGHVDLSGAGMDHDRGSMSIATNQDISQALSLLRDQLADARESVLKHLSAVADEEQINLASASNAMQSDLAALRTDFAKHAKDLAAGELQQEVSIRHGNLGRCCCKLGSNQAGPDRFDVDGDGEVDEDELRQGLTNIGSNATANSIHHAHASADVDGDSKLSKKEFSMLMTRFDSWFHTLQDGSIAECTWKDLNGTEPATHHCPVDLVDYLQLPSLGKDLLLLSSSSYSCAAAAGLTGQLSDKIDLMERAE</sequence>
<dbReference type="InterPro" id="IPR011990">
    <property type="entry name" value="TPR-like_helical_dom_sf"/>
</dbReference>
<dbReference type="AlphaFoldDB" id="A0A812ZWH2"/>
<evidence type="ECO:0000313" key="8">
    <source>
        <dbReference type="Proteomes" id="UP000601435"/>
    </source>
</evidence>
<keyword evidence="5" id="KW-0106">Calcium</keyword>
<dbReference type="Pfam" id="PF13424">
    <property type="entry name" value="TPR_12"/>
    <property type="match status" value="1"/>
</dbReference>
<organism evidence="7 8">
    <name type="scientific">Symbiodinium necroappetens</name>
    <dbReference type="NCBI Taxonomy" id="1628268"/>
    <lineage>
        <taxon>Eukaryota</taxon>
        <taxon>Sar</taxon>
        <taxon>Alveolata</taxon>
        <taxon>Dinophyceae</taxon>
        <taxon>Suessiales</taxon>
        <taxon>Symbiodiniaceae</taxon>
        <taxon>Symbiodinium</taxon>
    </lineage>
</organism>
<keyword evidence="3" id="KW-0677">Repeat</keyword>
<feature type="domain" description="EF-hand" evidence="6">
    <location>
        <begin position="323"/>
        <end position="358"/>
    </location>
</feature>
<keyword evidence="4" id="KW-0802">TPR repeat</keyword>